<sequence length="180" mass="18830">MTTGLPAGVPGSAVLPAPLAGLPVAQVGILVPDLAAGIATWSALLGGDDWLIYTYGPDTVPQLAYRGEPGTFRMRVALIGNAPQIELIESLEGPSIYTEWIAEHGYGLHHLGFRVPSVAEAIREVTASGVGLLQSGSGYGQGGDGGFAYFDTQDTVGLIVEAIEVPARRRPSEPLPRGRR</sequence>
<keyword evidence="2" id="KW-0560">Oxidoreductase</keyword>
<dbReference type="Gene3D" id="3.10.180.10">
    <property type="entry name" value="2,3-Dihydroxybiphenyl 1,2-Dioxygenase, domain 1"/>
    <property type="match status" value="1"/>
</dbReference>
<feature type="domain" description="VOC" evidence="1">
    <location>
        <begin position="23"/>
        <end position="165"/>
    </location>
</feature>
<dbReference type="AlphaFoldDB" id="A0A840P5X3"/>
<dbReference type="GO" id="GO:0016829">
    <property type="term" value="F:lyase activity"/>
    <property type="evidence" value="ECO:0007669"/>
    <property type="project" value="UniProtKB-KW"/>
</dbReference>
<dbReference type="GO" id="GO:0051213">
    <property type="term" value="F:dioxygenase activity"/>
    <property type="evidence" value="ECO:0007669"/>
    <property type="project" value="UniProtKB-KW"/>
</dbReference>
<evidence type="ECO:0000259" key="1">
    <source>
        <dbReference type="PROSITE" id="PS51819"/>
    </source>
</evidence>
<dbReference type="Pfam" id="PF13669">
    <property type="entry name" value="Glyoxalase_4"/>
    <property type="match status" value="1"/>
</dbReference>
<keyword evidence="2" id="KW-0223">Dioxygenase</keyword>
<accession>A0A840P5X3</accession>
<organism evidence="2 3">
    <name type="scientific">Thermocatellispora tengchongensis</name>
    <dbReference type="NCBI Taxonomy" id="1073253"/>
    <lineage>
        <taxon>Bacteria</taxon>
        <taxon>Bacillati</taxon>
        <taxon>Actinomycetota</taxon>
        <taxon>Actinomycetes</taxon>
        <taxon>Streptosporangiales</taxon>
        <taxon>Streptosporangiaceae</taxon>
        <taxon>Thermocatellispora</taxon>
    </lineage>
</organism>
<dbReference type="InterPro" id="IPR029068">
    <property type="entry name" value="Glyas_Bleomycin-R_OHBP_Dase"/>
</dbReference>
<keyword evidence="2" id="KW-0456">Lyase</keyword>
<gene>
    <name evidence="2" type="ORF">HNP84_006475</name>
</gene>
<evidence type="ECO:0000313" key="2">
    <source>
        <dbReference type="EMBL" id="MBB5136724.1"/>
    </source>
</evidence>
<protein>
    <submittedName>
        <fullName evidence="2">Catechol 2,3-dioxygenase-like lactoylglutathione lyase family enzyme</fullName>
    </submittedName>
</protein>
<keyword evidence="3" id="KW-1185">Reference proteome</keyword>
<evidence type="ECO:0000313" key="3">
    <source>
        <dbReference type="Proteomes" id="UP000578449"/>
    </source>
</evidence>
<dbReference type="RefSeq" id="WP_185053600.1">
    <property type="nucleotide sequence ID" value="NZ_BAABIX010000008.1"/>
</dbReference>
<dbReference type="InterPro" id="IPR037523">
    <property type="entry name" value="VOC_core"/>
</dbReference>
<dbReference type="Proteomes" id="UP000578449">
    <property type="component" value="Unassembled WGS sequence"/>
</dbReference>
<proteinExistence type="predicted"/>
<comment type="caution">
    <text evidence="2">The sequence shown here is derived from an EMBL/GenBank/DDBJ whole genome shotgun (WGS) entry which is preliminary data.</text>
</comment>
<dbReference type="SUPFAM" id="SSF54593">
    <property type="entry name" value="Glyoxalase/Bleomycin resistance protein/Dihydroxybiphenyl dioxygenase"/>
    <property type="match status" value="1"/>
</dbReference>
<dbReference type="EMBL" id="JACHGN010000015">
    <property type="protein sequence ID" value="MBB5136724.1"/>
    <property type="molecule type" value="Genomic_DNA"/>
</dbReference>
<dbReference type="PROSITE" id="PS51819">
    <property type="entry name" value="VOC"/>
    <property type="match status" value="1"/>
</dbReference>
<reference evidence="2 3" key="1">
    <citation type="submission" date="2020-08" db="EMBL/GenBank/DDBJ databases">
        <title>Genomic Encyclopedia of Type Strains, Phase IV (KMG-IV): sequencing the most valuable type-strain genomes for metagenomic binning, comparative biology and taxonomic classification.</title>
        <authorList>
            <person name="Goeker M."/>
        </authorList>
    </citation>
    <scope>NUCLEOTIDE SEQUENCE [LARGE SCALE GENOMIC DNA]</scope>
    <source>
        <strain evidence="2 3">DSM 45615</strain>
    </source>
</reference>
<name>A0A840P5X3_9ACTN</name>